<keyword evidence="3" id="KW-1185">Reference proteome</keyword>
<dbReference type="OrthoDB" id="646832at2759"/>
<comment type="caution">
    <text evidence="2">The sequence shown here is derived from an EMBL/GenBank/DDBJ whole genome shotgun (WGS) entry which is preliminary data.</text>
</comment>
<dbReference type="STRING" id="4540.A0A3L6PC23"/>
<proteinExistence type="predicted"/>
<organism evidence="2 3">
    <name type="scientific">Panicum miliaceum</name>
    <name type="common">Proso millet</name>
    <name type="synonym">Broomcorn millet</name>
    <dbReference type="NCBI Taxonomy" id="4540"/>
    <lineage>
        <taxon>Eukaryota</taxon>
        <taxon>Viridiplantae</taxon>
        <taxon>Streptophyta</taxon>
        <taxon>Embryophyta</taxon>
        <taxon>Tracheophyta</taxon>
        <taxon>Spermatophyta</taxon>
        <taxon>Magnoliopsida</taxon>
        <taxon>Liliopsida</taxon>
        <taxon>Poales</taxon>
        <taxon>Poaceae</taxon>
        <taxon>PACMAD clade</taxon>
        <taxon>Panicoideae</taxon>
        <taxon>Panicodae</taxon>
        <taxon>Paniceae</taxon>
        <taxon>Panicinae</taxon>
        <taxon>Panicum</taxon>
        <taxon>Panicum sect. Panicum</taxon>
    </lineage>
</organism>
<protein>
    <submittedName>
        <fullName evidence="2">NB-ARC domain containing protein, expressed</fullName>
    </submittedName>
</protein>
<gene>
    <name evidence="2" type="ORF">C2845_PM10G14400</name>
</gene>
<dbReference type="EMBL" id="PQIB02000018">
    <property type="protein sequence ID" value="RLM55117.1"/>
    <property type="molecule type" value="Genomic_DNA"/>
</dbReference>
<feature type="compositionally biased region" description="Low complexity" evidence="1">
    <location>
        <begin position="90"/>
        <end position="106"/>
    </location>
</feature>
<evidence type="ECO:0000256" key="1">
    <source>
        <dbReference type="SAM" id="MobiDB-lite"/>
    </source>
</evidence>
<evidence type="ECO:0000313" key="2">
    <source>
        <dbReference type="EMBL" id="RLM55117.1"/>
    </source>
</evidence>
<dbReference type="AlphaFoldDB" id="A0A3L6PC23"/>
<evidence type="ECO:0000313" key="3">
    <source>
        <dbReference type="Proteomes" id="UP000275267"/>
    </source>
</evidence>
<accession>A0A3L6PC23</accession>
<reference evidence="3" key="1">
    <citation type="journal article" date="2019" name="Nat. Commun.">
        <title>The genome of broomcorn millet.</title>
        <authorList>
            <person name="Zou C."/>
            <person name="Miki D."/>
            <person name="Li D."/>
            <person name="Tang Q."/>
            <person name="Xiao L."/>
            <person name="Rajput S."/>
            <person name="Deng P."/>
            <person name="Jia W."/>
            <person name="Huang R."/>
            <person name="Zhang M."/>
            <person name="Sun Y."/>
            <person name="Hu J."/>
            <person name="Fu X."/>
            <person name="Schnable P.S."/>
            <person name="Li F."/>
            <person name="Zhang H."/>
            <person name="Feng B."/>
            <person name="Zhu X."/>
            <person name="Liu R."/>
            <person name="Schnable J.C."/>
            <person name="Zhu J.-K."/>
            <person name="Zhang H."/>
        </authorList>
    </citation>
    <scope>NUCLEOTIDE SEQUENCE [LARGE SCALE GENOMIC DNA]</scope>
</reference>
<dbReference type="Proteomes" id="UP000275267">
    <property type="component" value="Unassembled WGS sequence"/>
</dbReference>
<dbReference type="Gene3D" id="1.20.5.4130">
    <property type="match status" value="1"/>
</dbReference>
<feature type="region of interest" description="Disordered" evidence="1">
    <location>
        <begin position="83"/>
        <end position="123"/>
    </location>
</feature>
<sequence length="135" mass="15620">MAAESITFVLNRLVKEAALALLRGTRDVAHDAEDVLDEFLRKVDLDRPRRRPRSRWGRWLWFATTLTPQVAVRHDLREKMDAIKDRLQERSPTTSTSTGGTSCPRTSCRRRPPNPPSPPLHGTRMYRRLLSLFDE</sequence>
<name>A0A3L6PC23_PANMI</name>